<feature type="compositionally biased region" description="Polar residues" evidence="6">
    <location>
        <begin position="1052"/>
        <end position="1062"/>
    </location>
</feature>
<evidence type="ECO:0000256" key="3">
    <source>
        <dbReference type="ARBA" id="ARBA00022833"/>
    </source>
</evidence>
<dbReference type="InterPro" id="IPR013083">
    <property type="entry name" value="Znf_RING/FYVE/PHD"/>
</dbReference>
<feature type="region of interest" description="Disordered" evidence="6">
    <location>
        <begin position="1114"/>
        <end position="1152"/>
    </location>
</feature>
<dbReference type="Gene3D" id="3.30.40.10">
    <property type="entry name" value="Zinc/RING finger domain, C3HC4 (zinc finger)"/>
    <property type="match status" value="1"/>
</dbReference>
<feature type="region of interest" description="Disordered" evidence="6">
    <location>
        <begin position="1436"/>
        <end position="1520"/>
    </location>
</feature>
<evidence type="ECO:0000313" key="9">
    <source>
        <dbReference type="Proteomes" id="UP001150217"/>
    </source>
</evidence>
<dbReference type="SMART" id="SM00249">
    <property type="entry name" value="PHD"/>
    <property type="match status" value="1"/>
</dbReference>
<proteinExistence type="predicted"/>
<feature type="compositionally biased region" description="Polar residues" evidence="6">
    <location>
        <begin position="11"/>
        <end position="42"/>
    </location>
</feature>
<feature type="compositionally biased region" description="Polar residues" evidence="6">
    <location>
        <begin position="1449"/>
        <end position="1467"/>
    </location>
</feature>
<dbReference type="PANTHER" id="PTHR46462:SF3">
    <property type="entry name" value="UPSET, ISOFORM A"/>
    <property type="match status" value="1"/>
</dbReference>
<comment type="caution">
    <text evidence="8">The sequence shown here is derived from an EMBL/GenBank/DDBJ whole genome shotgun (WGS) entry which is preliminary data.</text>
</comment>
<feature type="compositionally biased region" description="Polar residues" evidence="6">
    <location>
        <begin position="1972"/>
        <end position="1990"/>
    </location>
</feature>
<feature type="compositionally biased region" description="Low complexity" evidence="6">
    <location>
        <begin position="83"/>
        <end position="102"/>
    </location>
</feature>
<feature type="region of interest" description="Disordered" evidence="6">
    <location>
        <begin position="264"/>
        <end position="299"/>
    </location>
</feature>
<protein>
    <submittedName>
        <fullName evidence="8">Le.MFB1</fullName>
    </submittedName>
</protein>
<feature type="compositionally biased region" description="Polar residues" evidence="6">
    <location>
        <begin position="1636"/>
        <end position="1653"/>
    </location>
</feature>
<feature type="compositionally biased region" description="Basic and acidic residues" evidence="6">
    <location>
        <begin position="1794"/>
        <end position="1807"/>
    </location>
</feature>
<feature type="compositionally biased region" description="Polar residues" evidence="6">
    <location>
        <begin position="2004"/>
        <end position="2014"/>
    </location>
</feature>
<feature type="region of interest" description="Disordered" evidence="6">
    <location>
        <begin position="968"/>
        <end position="1062"/>
    </location>
</feature>
<dbReference type="PANTHER" id="PTHR46462">
    <property type="entry name" value="UPSET, ISOFORM A"/>
    <property type="match status" value="1"/>
</dbReference>
<evidence type="ECO:0000256" key="4">
    <source>
        <dbReference type="ARBA" id="ARBA00022853"/>
    </source>
</evidence>
<sequence>MNVEGDHVRRSSNPTTNVHRLSPKLTPSSSAVAATQDELSGTGSNRNHGNGFHRRGGGGAGRKNGAVTSSHINGVVGRKSGRSTSPVASSTLVSTSSTSASAIPHKPPRSPTPTIRTSASTIPTKRKHPSTLDGRPASDEDSESIRCICGFSVDDGWSVGCDGCGRWVHGVCFGFEAKDKENLPDHWWCWECDPSLLERIDREKARSLQIARLATAAGDTTGNGRRRSSPGVDRKARKINIATGAGPFLSPSFGISPNFPSIFPDHGSHKRKRTSVAAPSPLTTGSALPFPPSTGQPSSADDFVDIDESWSHSYIDISHDIIPESEARERLRKQASEWRGISAISPVHDLSSKPGWPYFNTTPVRYPHPVSPSVSSVSLRPLNSSPGSVLPPSYAVHTTHPIPSQSLLAPYPSVITSSSTYLQDPLNAYATLGMPKPRVHLIGPPLDVSLDARGKGGKARFVRSGCQPNAVLRPVLCDGTREPGSASDPDHLHRRTSTGEQAHSSSHSAHPSPQGTPDSLSFAIFALRDLKVDEEIVLGWEWDDANVVHLLPALLQDKDIFPPAQLAAYKLQMANILRALGATFTSCACGDRAQGCVMRKMKEFVDEVDDWDSEHELQRERELRNVDSGIERSEEFRHIRGMQDGQGSVNSTSETFSDHLSPSHPTNSHYQPPSTTGSSAAPSMTPPFESSLSSTIPGNLQTRPQTSSFSHSSVMYARPLSPSLIQQEQLEQEVELQTQSSAHPTFQRLNKHSIASSSQIPPSSSTVDLGPLIGVPRGFRTREKVEGSGGLGGVEMDTDDSVEVGQDVHTKAYVRLGPQDEKRRNLPALQPNLDTDSHILSMYADQATQPPAHNFPLHPYAYPIHGITPSPPSVYSYGTLYGTPYPFPHTTYPLYIPHPPGNPPYNPERNGGKEELFWGDIPSIAGVDKGKGRALDIDILAVDDEDNDQISVGRNNKEDIDVVVNEVSTRHPQRHRRKQSVYKRPKSLETLHLSDQVVEGSEIPPKMKRRWQHERNESQSPVEVKRTQRAYEDMQVDDDGRSRGGQDPPTGDLSTTTSPAMPAISTTHAPVVCSPSTTSPLLTFANLSLLSPVPVSSSSTSSLYPFPDRQLPSHKSTHWWDVSPQGSRHQSKSPMPRAQFRSQSPPRHISPTRRAITDPLAALAAAAAAARPISPVPNRIYSDSRSKSRSRSSRSEKRLGTISTLNEPDHERYSYDTATPYLGSPRRSRRMSTGDGECSDSDHHHPSHFRGIEDFDHDNQDVRQSRAPSMLENHDAVLGPGGIRVLSSPEHEWLPLRKGVSTPTESLYGVAHVLSATDSIDHSRFERRVIAIQDESIVDSRSLKVKAELLNEEYIPSSTHLVHQNYEPVEVVDVERPRHVGTSAEPETALQITQPSHLVPTLHPPLAFPNELPRSDLLSPTDSYVAPLSPLTPPATNLKDIPPWPASPSPRNSPSVSDPVQKSSLPPTSLVPDAIPSSELQPAQHNEARPSTLVSAGPHAPTEWEPFPLTPSHSPMSALSSVASSSPITAHFTLHAIENKENDCDNECTAQVTRSSPFSSPLSSPMEKLISLPVYSAPIEQSSSSSGPVHTEVDCPPPNTIHRIPSELPAATVGSFQSQPDPPLHASIHDVPALEHSSSMSPLHSPGNDSPTTPKEVDSDEVETMDVDVMNAHDTETNDEQERKAQLTIPSINANLSPPLVSVRAAINSEHIDDSHSYFPLASELAPQTSPALATSPPPTTFAASKVKKMSLKDFAIRKRRQKEEEEREKKEKEQDKGHNVEQKPVDWEDAIIIEDRQKVQESHVEVEAPVDSNGEDDAEILPETDGLSAPPAKYVVPAVLESSIEQHGHNLPKSDVDVIMKASETLNKLINSSSMSMKSMTVAHEYSASPPHCDVSTTAKPPPIVSSLSASPNIASRPPRGLITDPIIIADSSLSVMTREKTTAPHSVPEDGEIEDGDSRTMFRFSPSPKHPSSNIKSSYLLSTSQPKSYSPPPRAFKIHENIVTNEQRSRTPPTQPRSFAARSPSVSSVPHGSPPIRRLAIAPVANGLSPKVAANVTSTTTTSAPFIPSAPPSANPALGRTPPSGPRALRQLQQHQHSGGGGPRNGNAYIPRGLPYDRDRFRDHGGDFGRERDRDLHWNAPGVQRLRTSENRY</sequence>
<dbReference type="InterPro" id="IPR011011">
    <property type="entry name" value="Znf_FYVE_PHD"/>
</dbReference>
<keyword evidence="3" id="KW-0862">Zinc</keyword>
<feature type="compositionally biased region" description="Low complexity" evidence="6">
    <location>
        <begin position="1511"/>
        <end position="1520"/>
    </location>
</feature>
<evidence type="ECO:0000259" key="7">
    <source>
        <dbReference type="PROSITE" id="PS50016"/>
    </source>
</evidence>
<feature type="compositionally biased region" description="Basic and acidic residues" evidence="6">
    <location>
        <begin position="2117"/>
        <end position="2137"/>
    </location>
</feature>
<dbReference type="InterPro" id="IPR001214">
    <property type="entry name" value="SET_dom"/>
</dbReference>
<dbReference type="EMBL" id="JANVFT010000065">
    <property type="protein sequence ID" value="KAJ4478519.1"/>
    <property type="molecule type" value="Genomic_DNA"/>
</dbReference>
<feature type="region of interest" description="Disordered" evidence="6">
    <location>
        <begin position="477"/>
        <end position="516"/>
    </location>
</feature>
<name>A0ABQ8V8C1_9AGAR</name>
<feature type="compositionally biased region" description="Low complexity" evidence="6">
    <location>
        <begin position="502"/>
        <end position="513"/>
    </location>
</feature>
<keyword evidence="9" id="KW-1185">Reference proteome</keyword>
<dbReference type="SUPFAM" id="SSF82199">
    <property type="entry name" value="SET domain"/>
    <property type="match status" value="1"/>
</dbReference>
<feature type="domain" description="PHD-type" evidence="7">
    <location>
        <begin position="144"/>
        <end position="195"/>
    </location>
</feature>
<dbReference type="PROSITE" id="PS50016">
    <property type="entry name" value="ZF_PHD_2"/>
    <property type="match status" value="1"/>
</dbReference>
<dbReference type="Pfam" id="PF00628">
    <property type="entry name" value="PHD"/>
    <property type="match status" value="1"/>
</dbReference>
<evidence type="ECO:0000313" key="8">
    <source>
        <dbReference type="EMBL" id="KAJ4478519.1"/>
    </source>
</evidence>
<feature type="compositionally biased region" description="Basic and acidic residues" evidence="6">
    <location>
        <begin position="1240"/>
        <end position="1258"/>
    </location>
</feature>
<organism evidence="8 9">
    <name type="scientific">Lentinula lateritia</name>
    <dbReference type="NCBI Taxonomy" id="40482"/>
    <lineage>
        <taxon>Eukaryota</taxon>
        <taxon>Fungi</taxon>
        <taxon>Dikarya</taxon>
        <taxon>Basidiomycota</taxon>
        <taxon>Agaricomycotina</taxon>
        <taxon>Agaricomycetes</taxon>
        <taxon>Agaricomycetidae</taxon>
        <taxon>Agaricales</taxon>
        <taxon>Marasmiineae</taxon>
        <taxon>Omphalotaceae</taxon>
        <taxon>Lentinula</taxon>
    </lineage>
</organism>
<evidence type="ECO:0000256" key="1">
    <source>
        <dbReference type="ARBA" id="ARBA00022723"/>
    </source>
</evidence>
<feature type="compositionally biased region" description="Polar residues" evidence="6">
    <location>
        <begin position="688"/>
        <end position="713"/>
    </location>
</feature>
<dbReference type="Gene3D" id="2.170.270.10">
    <property type="entry name" value="SET domain"/>
    <property type="match status" value="1"/>
</dbReference>
<feature type="compositionally biased region" description="Acidic residues" evidence="6">
    <location>
        <begin position="1814"/>
        <end position="1823"/>
    </location>
</feature>
<dbReference type="InterPro" id="IPR046341">
    <property type="entry name" value="SET_dom_sf"/>
</dbReference>
<evidence type="ECO:0000256" key="2">
    <source>
        <dbReference type="ARBA" id="ARBA00022771"/>
    </source>
</evidence>
<feature type="compositionally biased region" description="Basic residues" evidence="6">
    <location>
        <begin position="971"/>
        <end position="985"/>
    </location>
</feature>
<feature type="compositionally biased region" description="Low complexity" evidence="6">
    <location>
        <begin position="2025"/>
        <end position="2036"/>
    </location>
</feature>
<dbReference type="InterPro" id="IPR001965">
    <property type="entry name" value="Znf_PHD"/>
</dbReference>
<dbReference type="PROSITE" id="PS01359">
    <property type="entry name" value="ZF_PHD_1"/>
    <property type="match status" value="1"/>
</dbReference>
<feature type="region of interest" description="Disordered" evidence="6">
    <location>
        <begin position="1"/>
        <end position="141"/>
    </location>
</feature>
<keyword evidence="1" id="KW-0479">Metal-binding</keyword>
<evidence type="ECO:0000256" key="5">
    <source>
        <dbReference type="PROSITE-ProRule" id="PRU00146"/>
    </source>
</evidence>
<dbReference type="InterPro" id="IPR019787">
    <property type="entry name" value="Znf_PHD-finger"/>
</dbReference>
<feature type="compositionally biased region" description="Low complexity" evidence="6">
    <location>
        <begin position="672"/>
        <end position="687"/>
    </location>
</feature>
<dbReference type="InterPro" id="IPR019786">
    <property type="entry name" value="Zinc_finger_PHD-type_CS"/>
</dbReference>
<evidence type="ECO:0000256" key="6">
    <source>
        <dbReference type="SAM" id="MobiDB-lite"/>
    </source>
</evidence>
<accession>A0ABQ8V8C1</accession>
<feature type="region of interest" description="Disordered" evidence="6">
    <location>
        <begin position="1612"/>
        <end position="1664"/>
    </location>
</feature>
<feature type="region of interest" description="Disordered" evidence="6">
    <location>
        <begin position="2063"/>
        <end position="2137"/>
    </location>
</feature>
<dbReference type="Proteomes" id="UP001150217">
    <property type="component" value="Unassembled WGS sequence"/>
</dbReference>
<feature type="compositionally biased region" description="Basic and acidic residues" evidence="6">
    <location>
        <begin position="1753"/>
        <end position="1787"/>
    </location>
</feature>
<feature type="region of interest" description="Disordered" evidence="6">
    <location>
        <begin position="1939"/>
        <end position="2036"/>
    </location>
</feature>
<feature type="region of interest" description="Disordered" evidence="6">
    <location>
        <begin position="1176"/>
        <end position="1258"/>
    </location>
</feature>
<feature type="region of interest" description="Disordered" evidence="6">
    <location>
        <begin position="1753"/>
        <end position="1829"/>
    </location>
</feature>
<reference evidence="8" key="1">
    <citation type="submission" date="2022-08" db="EMBL/GenBank/DDBJ databases">
        <title>A Global Phylogenomic Analysis of the Shiitake Genus Lentinula.</title>
        <authorList>
            <consortium name="DOE Joint Genome Institute"/>
            <person name="Sierra-Patev S."/>
            <person name="Min B."/>
            <person name="Naranjo-Ortiz M."/>
            <person name="Looney B."/>
            <person name="Konkel Z."/>
            <person name="Slot J.C."/>
            <person name="Sakamoto Y."/>
            <person name="Steenwyk J.L."/>
            <person name="Rokas A."/>
            <person name="Carro J."/>
            <person name="Camarero S."/>
            <person name="Ferreira P."/>
            <person name="Molpeceres G."/>
            <person name="Ruiz-Duenas F.J."/>
            <person name="Serrano A."/>
            <person name="Henrissat B."/>
            <person name="Drula E."/>
            <person name="Hughes K.W."/>
            <person name="Mata J.L."/>
            <person name="Ishikawa N.K."/>
            <person name="Vargas-Isla R."/>
            <person name="Ushijima S."/>
            <person name="Smith C.A."/>
            <person name="Ahrendt S."/>
            <person name="Andreopoulos W."/>
            <person name="He G."/>
            <person name="Labutti K."/>
            <person name="Lipzen A."/>
            <person name="Ng V."/>
            <person name="Riley R."/>
            <person name="Sandor L."/>
            <person name="Barry K."/>
            <person name="Martinez A.T."/>
            <person name="Xiao Y."/>
            <person name="Gibbons J.G."/>
            <person name="Terashima K."/>
            <person name="Grigoriev I.V."/>
            <person name="Hibbett D.S."/>
        </authorList>
    </citation>
    <scope>NUCLEOTIDE SEQUENCE</scope>
    <source>
        <strain evidence="8">RHP3577 ss4</strain>
    </source>
</reference>
<keyword evidence="4" id="KW-0156">Chromatin regulator</keyword>
<dbReference type="SUPFAM" id="SSF57903">
    <property type="entry name" value="FYVE/PHD zinc finger"/>
    <property type="match status" value="1"/>
</dbReference>
<feature type="compositionally biased region" description="Basic and acidic residues" evidence="6">
    <location>
        <begin position="1013"/>
        <end position="1044"/>
    </location>
</feature>
<dbReference type="CDD" id="cd15550">
    <property type="entry name" value="PHD_MLL5"/>
    <property type="match status" value="1"/>
</dbReference>
<dbReference type="SMART" id="SM00317">
    <property type="entry name" value="SET"/>
    <property type="match status" value="1"/>
</dbReference>
<keyword evidence="2 5" id="KW-0863">Zinc-finger</keyword>
<feature type="region of interest" description="Disordered" evidence="6">
    <location>
        <begin position="636"/>
        <end position="714"/>
    </location>
</feature>
<gene>
    <name evidence="8" type="ORF">C8R41DRAFT_844030</name>
</gene>
<feature type="compositionally biased region" description="Polar residues" evidence="6">
    <location>
        <begin position="645"/>
        <end position="671"/>
    </location>
</feature>
<feature type="compositionally biased region" description="Low complexity" evidence="6">
    <location>
        <begin position="112"/>
        <end position="123"/>
    </location>
</feature>